<dbReference type="SUPFAM" id="SSF103039">
    <property type="entry name" value="CheC-like"/>
    <property type="match status" value="1"/>
</dbReference>
<gene>
    <name evidence="2" type="ORF">J2W91_000215</name>
</gene>
<dbReference type="InterPro" id="IPR028976">
    <property type="entry name" value="CheC-like_sf"/>
</dbReference>
<dbReference type="EMBL" id="JAVDTR010000001">
    <property type="protein sequence ID" value="MDR6721767.1"/>
    <property type="molecule type" value="Genomic_DNA"/>
</dbReference>
<comment type="caution">
    <text evidence="2">The sequence shown here is derived from an EMBL/GenBank/DDBJ whole genome shotgun (WGS) entry which is preliminary data.</text>
</comment>
<dbReference type="RefSeq" id="WP_056690397.1">
    <property type="nucleotide sequence ID" value="NZ_JAVDTR010000001.1"/>
</dbReference>
<name>A0AAP5GWS4_PAEAM</name>
<sequence>MLTELQKDMLTELVNVYVGQAANMLSEIVDKHIVLSIPEVELISISDVDPGDRRYKLFFSEGHLFRSSLQFGYDFQGKAFLMFPAEQAKVLANMCLGELTETIEPEECRLLDTDLDVLKEVSNILLNAIIGEFGNFLEMKLEYVLPDIELLHVTHSDPQILLQNEVYVLVLHTSFLLADTNVKGIILIALSMNSISSLLDKMNALLEDDHG</sequence>
<accession>A0AAP5GWS4</accession>
<proteinExistence type="predicted"/>
<dbReference type="AlphaFoldDB" id="A0AAP5GWS4"/>
<dbReference type="GO" id="GO:0006935">
    <property type="term" value="P:chemotaxis"/>
    <property type="evidence" value="ECO:0007669"/>
    <property type="project" value="UniProtKB-KW"/>
</dbReference>
<protein>
    <submittedName>
        <fullName evidence="2">Chemotaxis protein CheC</fullName>
    </submittedName>
</protein>
<evidence type="ECO:0000313" key="3">
    <source>
        <dbReference type="Proteomes" id="UP001254832"/>
    </source>
</evidence>
<keyword evidence="1" id="KW-0145">Chemotaxis</keyword>
<evidence type="ECO:0000313" key="2">
    <source>
        <dbReference type="EMBL" id="MDR6721767.1"/>
    </source>
</evidence>
<dbReference type="Proteomes" id="UP001254832">
    <property type="component" value="Unassembled WGS sequence"/>
</dbReference>
<organism evidence="2 3">
    <name type="scientific">Paenibacillus amylolyticus</name>
    <dbReference type="NCBI Taxonomy" id="1451"/>
    <lineage>
        <taxon>Bacteria</taxon>
        <taxon>Bacillati</taxon>
        <taxon>Bacillota</taxon>
        <taxon>Bacilli</taxon>
        <taxon>Bacillales</taxon>
        <taxon>Paenibacillaceae</taxon>
        <taxon>Paenibacillus</taxon>
    </lineage>
</organism>
<evidence type="ECO:0000256" key="1">
    <source>
        <dbReference type="ARBA" id="ARBA00022500"/>
    </source>
</evidence>
<reference evidence="2" key="1">
    <citation type="submission" date="2023-07" db="EMBL/GenBank/DDBJ databases">
        <title>Sorghum-associated microbial communities from plants grown in Nebraska, USA.</title>
        <authorList>
            <person name="Schachtman D."/>
        </authorList>
    </citation>
    <scope>NUCLEOTIDE SEQUENCE</scope>
    <source>
        <strain evidence="2">BE80</strain>
    </source>
</reference>
<dbReference type="Gene3D" id="3.40.1550.10">
    <property type="entry name" value="CheC-like"/>
    <property type="match status" value="1"/>
</dbReference>
<dbReference type="CDD" id="cd17910">
    <property type="entry name" value="CheC_ClassII"/>
    <property type="match status" value="1"/>
</dbReference>